<evidence type="ECO:0000256" key="1">
    <source>
        <dbReference type="SAM" id="MobiDB-lite"/>
    </source>
</evidence>
<dbReference type="PANTHER" id="PTHR47070">
    <property type="entry name" value="HYDROXYPROLINE-RICH GLYCOPROTEIN-LIKE"/>
    <property type="match status" value="1"/>
</dbReference>
<evidence type="ECO:0000313" key="2">
    <source>
        <dbReference type="EMBL" id="CAI9758333.1"/>
    </source>
</evidence>
<reference evidence="2" key="1">
    <citation type="submission" date="2023-05" db="EMBL/GenBank/DDBJ databases">
        <authorList>
            <person name="Huff M."/>
        </authorList>
    </citation>
    <scope>NUCLEOTIDE SEQUENCE</scope>
</reference>
<evidence type="ECO:0000313" key="3">
    <source>
        <dbReference type="Proteomes" id="UP000834106"/>
    </source>
</evidence>
<dbReference type="EMBL" id="OU503038">
    <property type="protein sequence ID" value="CAI9758333.1"/>
    <property type="molecule type" value="Genomic_DNA"/>
</dbReference>
<gene>
    <name evidence="2" type="ORF">FPE_LOCUS5763</name>
</gene>
<sequence length="210" mass="23709">MTTQNIIVTPVRPKRGRGKIHKEVFRPRGCTSKGTTSRSSSSRQKQQHFVTNLQDLDLILKRLVLVDSYSLALKVAPPCSVADAALILAVEHCFPKPLIDPKTDKSYQLVSPPSLLLFSCGSWHEDSSWLKYKDSKFYIPNGQAKTSEMWKNPRDISSLQPEYYCNMPGQTPHASHAISPSKLPSLEHLYVIITKILVVESVTEEQKYEK</sequence>
<name>A0AAD1YVV5_9LAMI</name>
<feature type="region of interest" description="Disordered" evidence="1">
    <location>
        <begin position="26"/>
        <end position="46"/>
    </location>
</feature>
<dbReference type="AlphaFoldDB" id="A0AAD1YVV5"/>
<accession>A0AAD1YVV5</accession>
<organism evidence="2 3">
    <name type="scientific">Fraxinus pennsylvanica</name>
    <dbReference type="NCBI Taxonomy" id="56036"/>
    <lineage>
        <taxon>Eukaryota</taxon>
        <taxon>Viridiplantae</taxon>
        <taxon>Streptophyta</taxon>
        <taxon>Embryophyta</taxon>
        <taxon>Tracheophyta</taxon>
        <taxon>Spermatophyta</taxon>
        <taxon>Magnoliopsida</taxon>
        <taxon>eudicotyledons</taxon>
        <taxon>Gunneridae</taxon>
        <taxon>Pentapetalae</taxon>
        <taxon>asterids</taxon>
        <taxon>lamiids</taxon>
        <taxon>Lamiales</taxon>
        <taxon>Oleaceae</taxon>
        <taxon>Oleeae</taxon>
        <taxon>Fraxinus</taxon>
    </lineage>
</organism>
<dbReference type="Proteomes" id="UP000834106">
    <property type="component" value="Chromosome 3"/>
</dbReference>
<proteinExistence type="predicted"/>
<protein>
    <submittedName>
        <fullName evidence="2">Uncharacterized protein</fullName>
    </submittedName>
</protein>
<feature type="region of interest" description="Disordered" evidence="1">
    <location>
        <begin position="1"/>
        <end position="20"/>
    </location>
</feature>
<dbReference type="PANTHER" id="PTHR47070:SF2">
    <property type="entry name" value="OS06G0206100 PROTEIN"/>
    <property type="match status" value="1"/>
</dbReference>
<feature type="compositionally biased region" description="Low complexity" evidence="1">
    <location>
        <begin position="28"/>
        <end position="44"/>
    </location>
</feature>
<keyword evidence="3" id="KW-1185">Reference proteome</keyword>